<evidence type="ECO:0000256" key="25">
    <source>
        <dbReference type="SAM" id="MobiDB-lite"/>
    </source>
</evidence>
<evidence type="ECO:0000313" key="32">
    <source>
        <dbReference type="Proteomes" id="UP001168098"/>
    </source>
</evidence>
<dbReference type="PROSITE" id="PS51266">
    <property type="entry name" value="ZF_CHY"/>
    <property type="match status" value="1"/>
</dbReference>
<dbReference type="GO" id="GO:0034756">
    <property type="term" value="P:regulation of iron ion transport"/>
    <property type="evidence" value="ECO:0007669"/>
    <property type="project" value="UniProtKB-ARBA"/>
</dbReference>
<evidence type="ECO:0000259" key="28">
    <source>
        <dbReference type="PROSITE" id="PS50089"/>
    </source>
</evidence>
<dbReference type="Gene3D" id="3.30.200.20">
    <property type="entry name" value="Phosphorylase Kinase, domain 1"/>
    <property type="match status" value="1"/>
</dbReference>
<feature type="binding site" evidence="24">
    <location>
        <position position="1628"/>
    </location>
    <ligand>
        <name>ATP</name>
        <dbReference type="ChEBI" id="CHEBI:30616"/>
    </ligand>
</feature>
<evidence type="ECO:0000256" key="10">
    <source>
        <dbReference type="ARBA" id="ARBA00022741"/>
    </source>
</evidence>
<feature type="domain" description="RING-type" evidence="28">
    <location>
        <begin position="1118"/>
        <end position="1160"/>
    </location>
</feature>
<dbReference type="Pfam" id="PF00069">
    <property type="entry name" value="Pkinase"/>
    <property type="match status" value="1"/>
</dbReference>
<feature type="transmembrane region" description="Helical" evidence="26">
    <location>
        <begin position="1525"/>
        <end position="1548"/>
    </location>
</feature>
<comment type="caution">
    <text evidence="31">The sequence shown here is derived from an EMBL/GenBank/DDBJ whole genome shotgun (WGS) entry which is preliminary data.</text>
</comment>
<dbReference type="Pfam" id="PF05495">
    <property type="entry name" value="zf-CHY"/>
    <property type="match status" value="1"/>
</dbReference>
<accession>A0AA39E6P8</accession>
<dbReference type="SUPFAM" id="SSF161219">
    <property type="entry name" value="CHY zinc finger-like"/>
    <property type="match status" value="1"/>
</dbReference>
<dbReference type="InterPro" id="IPR039512">
    <property type="entry name" value="RCHY1_zinc-ribbon"/>
</dbReference>
<evidence type="ECO:0000256" key="18">
    <source>
        <dbReference type="ARBA" id="ARBA00023136"/>
    </source>
</evidence>
<dbReference type="InterPro" id="IPR037274">
    <property type="entry name" value="Znf_CHY_sf"/>
</dbReference>
<evidence type="ECO:0000259" key="29">
    <source>
        <dbReference type="PROSITE" id="PS51266"/>
    </source>
</evidence>
<dbReference type="InterPro" id="IPR037275">
    <property type="entry name" value="Znf_CTCHY_sf"/>
</dbReference>
<dbReference type="GO" id="GO:0005524">
    <property type="term" value="F:ATP binding"/>
    <property type="evidence" value="ECO:0007669"/>
    <property type="project" value="UniProtKB-UniRule"/>
</dbReference>
<evidence type="ECO:0000256" key="16">
    <source>
        <dbReference type="ARBA" id="ARBA00022989"/>
    </source>
</evidence>
<feature type="compositionally biased region" description="Polar residues" evidence="25">
    <location>
        <begin position="1901"/>
        <end position="1912"/>
    </location>
</feature>
<dbReference type="SMART" id="SM00184">
    <property type="entry name" value="RING"/>
    <property type="match status" value="1"/>
</dbReference>
<name>A0AA39E6P8_VITRO</name>
<dbReference type="InterPro" id="IPR013083">
    <property type="entry name" value="Znf_RING/FYVE/PHD"/>
</dbReference>
<dbReference type="CDD" id="cd16464">
    <property type="entry name" value="RING-H2_Pirh2-like"/>
    <property type="match status" value="1"/>
</dbReference>
<comment type="pathway">
    <text evidence="3">Protein modification; protein ubiquitination.</text>
</comment>
<dbReference type="Gene3D" id="2.20.28.10">
    <property type="match status" value="1"/>
</dbReference>
<keyword evidence="11 23" id="KW-0863">Zinc-finger</keyword>
<dbReference type="InterPro" id="IPR012312">
    <property type="entry name" value="Hemerythrin-like"/>
</dbReference>
<dbReference type="PANTHER" id="PTHR27009">
    <property type="entry name" value="RUST RESISTANCE KINASE LR10-RELATED"/>
    <property type="match status" value="1"/>
</dbReference>
<dbReference type="InterPro" id="IPR011009">
    <property type="entry name" value="Kinase-like_dom_sf"/>
</dbReference>
<dbReference type="PROSITE" id="PS00108">
    <property type="entry name" value="PROTEIN_KINASE_ST"/>
    <property type="match status" value="1"/>
</dbReference>
<dbReference type="GO" id="GO:0004674">
    <property type="term" value="F:protein serine/threonine kinase activity"/>
    <property type="evidence" value="ECO:0007669"/>
    <property type="project" value="UniProtKB-KW"/>
</dbReference>
<feature type="domain" description="CHY-type" evidence="29">
    <location>
        <begin position="982"/>
        <end position="1051"/>
    </location>
</feature>
<evidence type="ECO:0000256" key="1">
    <source>
        <dbReference type="ARBA" id="ARBA00004123"/>
    </source>
</evidence>
<evidence type="ECO:0000256" key="14">
    <source>
        <dbReference type="ARBA" id="ARBA00022833"/>
    </source>
</evidence>
<dbReference type="InterPro" id="IPR008271">
    <property type="entry name" value="Ser/Thr_kinase_AS"/>
</dbReference>
<dbReference type="SUPFAM" id="SSF56112">
    <property type="entry name" value="Protein kinase-like (PK-like)"/>
    <property type="match status" value="1"/>
</dbReference>
<dbReference type="InterPro" id="IPR008913">
    <property type="entry name" value="Znf_CHY"/>
</dbReference>
<dbReference type="Pfam" id="PF13639">
    <property type="entry name" value="zf-RING_2"/>
    <property type="match status" value="1"/>
</dbReference>
<dbReference type="GO" id="GO:0098711">
    <property type="term" value="P:iron ion import across plasma membrane"/>
    <property type="evidence" value="ECO:0007669"/>
    <property type="project" value="UniProtKB-ARBA"/>
</dbReference>
<dbReference type="GO" id="GO:0005634">
    <property type="term" value="C:nucleus"/>
    <property type="evidence" value="ECO:0007669"/>
    <property type="project" value="UniProtKB-SubCell"/>
</dbReference>
<evidence type="ECO:0000256" key="13">
    <source>
        <dbReference type="ARBA" id="ARBA00022786"/>
    </source>
</evidence>
<keyword evidence="12" id="KW-0418">Kinase</keyword>
<dbReference type="GO" id="GO:0061630">
    <property type="term" value="F:ubiquitin protein ligase activity"/>
    <property type="evidence" value="ECO:0007669"/>
    <property type="project" value="UniProtKB-ARBA"/>
</dbReference>
<keyword evidence="19" id="KW-0325">Glycoprotein</keyword>
<evidence type="ECO:0000256" key="6">
    <source>
        <dbReference type="ARBA" id="ARBA00022679"/>
    </source>
</evidence>
<evidence type="ECO:0000256" key="5">
    <source>
        <dbReference type="ARBA" id="ARBA00022598"/>
    </source>
</evidence>
<evidence type="ECO:0000256" key="2">
    <source>
        <dbReference type="ARBA" id="ARBA00004479"/>
    </source>
</evidence>
<organism evidence="31 32">
    <name type="scientific">Vitis rotundifolia</name>
    <name type="common">Muscadine grape</name>
    <dbReference type="NCBI Taxonomy" id="103349"/>
    <lineage>
        <taxon>Eukaryota</taxon>
        <taxon>Viridiplantae</taxon>
        <taxon>Streptophyta</taxon>
        <taxon>Embryophyta</taxon>
        <taxon>Tracheophyta</taxon>
        <taxon>Spermatophyta</taxon>
        <taxon>Magnoliopsida</taxon>
        <taxon>eudicotyledons</taxon>
        <taxon>Gunneridae</taxon>
        <taxon>Pentapetalae</taxon>
        <taxon>rosids</taxon>
        <taxon>Vitales</taxon>
        <taxon>Vitaceae</taxon>
        <taxon>Viteae</taxon>
        <taxon>Vitis</taxon>
    </lineage>
</organism>
<dbReference type="GO" id="GO:0016874">
    <property type="term" value="F:ligase activity"/>
    <property type="evidence" value="ECO:0007669"/>
    <property type="project" value="UniProtKB-KW"/>
</dbReference>
<feature type="region of interest" description="Disordered" evidence="25">
    <location>
        <begin position="1901"/>
        <end position="1920"/>
    </location>
</feature>
<dbReference type="FunFam" id="3.30.200.20:FF:000178">
    <property type="entry name" value="serine/threonine-protein kinase PBS1-like"/>
    <property type="match status" value="1"/>
</dbReference>
<evidence type="ECO:0000313" key="31">
    <source>
        <dbReference type="EMBL" id="KAJ9708220.1"/>
    </source>
</evidence>
<feature type="region of interest" description="Disordered" evidence="25">
    <location>
        <begin position="542"/>
        <end position="570"/>
    </location>
</feature>
<sequence length="1920" mass="216072">MATPLTGLQHRDGGLGLMAGPANQMDSSPSKSCLKSSALKSPILIFLFFHKAIRSELDGLHRAAMDFATNQDSDINPLLERYHFFRAIYKHHCNAEDEVIFPALDRRVKNVARTYSLEHEGESALFDQLFELLNSKTQNEESYRRELALCTGALQTSISQHMSKEEEQVFPLLIEKFSFEEQASLIWQFLCSIPVNMMAEFLPWLSSSISSDEHQDMHKCLCKIVPEEKLLQQVIFTWMENIQKSCEDNPNDRGPDSGVRTLISQTKNWQCACESLKTGKRKYLEPNNVTTASTLACPIDEILHWHKAIKRELNDIAEAARKIQLCGDFSDLSAFNKRLLFIAEVCIFHSIAEDKVIFPAVDAELSFAQEHAEEESQFDKLRCLIESIQSAGANSSSAEFYTKLCSQADQIMDTIQKHFHNEEVQVLPLARKHFSPKRQRELLYQSLCVMPLRLIECVLPWLVGSLDEEAARSFLQNMHLAAPASDRALVTLFSGWACKGRSRDACLSSGAVGCCLAKILTTTTGDPDQSFCACAPLFSAKENSTSDHLDDDERPVKRGNCTSREDSSACDPRRTVNIQKLACSSQSCCVPELGVNNSNLGTGSLASAKSLRSLSFIPCAPSLNSSLFNWETDVSSPDIGSATRPIDNIFKFHKAIRKDLEYLDVESGRLNDCNDTFLRQFSGRFRLLWGLYRAHSNAEDDIVFPALESRETLHNVSHSYTLDHKQEEKLFEDISSVLSDLTLLHESLNSANMPEESTRINLDSSHHNDSIRKYNELATKLQGMCKSIRVTLDQHVYREELELWPLFDKHFSVEEQDKIVGRIIGTTGAEVLQSMLPWVTSVLTEEEQNKMMDTWKQATKNTMFSEWLNEWWEGTAAASPLAFTSENKISQGINVHESLDHSDHTFKPGWKDIFRMNENELESEIRKVSRDLTLDPRRKDYLIQNLMTSRWIAAQQKLPQARTVETSNGEDVLGCIPSFRDPDKQIFGCEHYKRNCKLRASCCGKLFACRFCHDKVSDHSMDRKATSEMMCMFCLRIQPIGPICTTPSCGGLLMAKYYCSICKFFDDERTVYHCPFCNLCRVGKGLGVDFFHCMTCNCCLAMKLADHKCREKGLETNCPICCDDMFSSSAVVRALPCGHFMHSACFQAYTCSHYICPICSKSLGDMAVYFGMLDALLASEELPEEYRDRCQDVLCNDCGKKGTSPFHWLYHKCSGKSIRGRRENVNVGGKTTSNVKMGKVSMVSIIFLVATFPNHICSQNKTSDYYDLCKPFPCGNIIFSFPFSPTSEFGLGPLDCGLPRYQISCDSGPAIELSGRLYSVKQLSLSVDFNSITVVDHQLITDLRSRSCESLRNLSISTFDVAPLALPSWGVNLTLYRCPSGLSLSQQQQFLSTLLNNFSYTCQDGDKLYLAREVRSNDTRFDPPRLSPVLAPLPTGCQFFSLPVSLSFLNSSGGENGILLNPSFEANRLIPVLQEGFSLEWPTVGVCESCKSKGGRCGYDRSSRGVVCFCRTGSCQQVLHKRSKWKLIVGVGSGSSVILVTVIFFLIFKYKKGTSPFFRAFNFRKNRTTEDGRNAQQFIKEYQSTILTKYSYHDLKKMAGGFKDKLGEGGFGNVYKGKMPDGRLIAIKILERSNHDRSQNFVNEVATIGRIHHLNLIRLLGFCWDGGKQALIYEYMPNGSLGDLLSQEGASLSLGLARLLEIAIGVAHGLEYLHFGCESRILHLDIKPQNVLLDQNLNPKISDFGLAKVYSRDRSAISMTNARGTIGYIAPEIFMRNIGNPSHKSDVYSYGMLLLDMVGGKKHVPPEMSSSSEKYFPDWIYDKLMEEEEMEPIDSIVEEEVGIAKKMVVVGLWCIQVDPRDRPSMTRVVEMLKGSVEAIQMPPKPPFFSPPREDFEQEITYSKNDSDSTSLVFQEDRSHV</sequence>
<keyword evidence="9" id="KW-0732">Signal</keyword>
<reference evidence="31 32" key="1">
    <citation type="journal article" date="2023" name="BMC Biotechnol.">
        <title>Vitis rotundifolia cv Carlos genome sequencing.</title>
        <authorList>
            <person name="Huff M."/>
            <person name="Hulse-Kemp A."/>
            <person name="Scheffler B."/>
            <person name="Youngblood R."/>
            <person name="Simpson S."/>
            <person name="Babiker E."/>
            <person name="Staton M."/>
        </authorList>
    </citation>
    <scope>NUCLEOTIDE SEQUENCE [LARGE SCALE GENOMIC DNA]</scope>
    <source>
        <tissue evidence="31">Leaf</tissue>
    </source>
</reference>
<dbReference type="PROSITE" id="PS00107">
    <property type="entry name" value="PROTEIN_KINASE_ATP"/>
    <property type="match status" value="1"/>
</dbReference>
<dbReference type="FunFam" id="1.10.510.10:FF:000590">
    <property type="entry name" value="PR5-like receptor kinase"/>
    <property type="match status" value="1"/>
</dbReference>
<dbReference type="Gene3D" id="1.20.120.520">
    <property type="entry name" value="nmb1532 protein domain like"/>
    <property type="match status" value="3"/>
</dbReference>
<keyword evidence="4" id="KW-0723">Serine/threonine-protein kinase</keyword>
<dbReference type="GO" id="GO:0016020">
    <property type="term" value="C:membrane"/>
    <property type="evidence" value="ECO:0007669"/>
    <property type="project" value="UniProtKB-SubCell"/>
</dbReference>
<evidence type="ECO:0000256" key="12">
    <source>
        <dbReference type="ARBA" id="ARBA00022777"/>
    </source>
</evidence>
<keyword evidence="15 24" id="KW-0067">ATP-binding</keyword>
<gene>
    <name evidence="31" type="ORF">PVL29_000332</name>
</gene>
<evidence type="ECO:0000256" key="4">
    <source>
        <dbReference type="ARBA" id="ARBA00022527"/>
    </source>
</evidence>
<dbReference type="InterPro" id="IPR032872">
    <property type="entry name" value="WAK_assoc_C"/>
</dbReference>
<dbReference type="Pfam" id="PF01814">
    <property type="entry name" value="Hemerythrin"/>
    <property type="match status" value="2"/>
</dbReference>
<keyword evidence="8" id="KW-0479">Metal-binding</keyword>
<keyword evidence="5" id="KW-0436">Ligase</keyword>
<keyword evidence="32" id="KW-1185">Reference proteome</keyword>
<dbReference type="GO" id="GO:0008270">
    <property type="term" value="F:zinc ion binding"/>
    <property type="evidence" value="ECO:0007669"/>
    <property type="project" value="UniProtKB-KW"/>
</dbReference>
<dbReference type="InterPro" id="IPR017441">
    <property type="entry name" value="Protein_kinase_ATP_BS"/>
</dbReference>
<proteinExistence type="predicted"/>
<evidence type="ECO:0000256" key="15">
    <source>
        <dbReference type="ARBA" id="ARBA00022840"/>
    </source>
</evidence>
<evidence type="ECO:0000256" key="19">
    <source>
        <dbReference type="ARBA" id="ARBA00023180"/>
    </source>
</evidence>
<evidence type="ECO:0000256" key="11">
    <source>
        <dbReference type="ARBA" id="ARBA00022771"/>
    </source>
</evidence>
<keyword evidence="6" id="KW-0808">Transferase</keyword>
<feature type="domain" description="Protein kinase" evidence="27">
    <location>
        <begin position="1600"/>
        <end position="1888"/>
    </location>
</feature>
<dbReference type="SMART" id="SM00220">
    <property type="entry name" value="S_TKc"/>
    <property type="match status" value="1"/>
</dbReference>
<dbReference type="SUPFAM" id="SSF161245">
    <property type="entry name" value="Zinc hairpin stack"/>
    <property type="match status" value="1"/>
</dbReference>
<evidence type="ECO:0000256" key="9">
    <source>
        <dbReference type="ARBA" id="ARBA00022729"/>
    </source>
</evidence>
<keyword evidence="17" id="KW-0408">Iron</keyword>
<dbReference type="CDD" id="cd12108">
    <property type="entry name" value="Hr-like"/>
    <property type="match status" value="3"/>
</dbReference>
<keyword evidence="10 24" id="KW-0547">Nucleotide-binding</keyword>
<evidence type="ECO:0000256" key="22">
    <source>
        <dbReference type="ARBA" id="ARBA00063786"/>
    </source>
</evidence>
<dbReference type="SUPFAM" id="SSF57850">
    <property type="entry name" value="RING/U-box"/>
    <property type="match status" value="1"/>
</dbReference>
<comment type="subcellular location">
    <subcellularLocation>
        <location evidence="2">Membrane</location>
        <topology evidence="2">Single-pass type I membrane protein</topology>
    </subcellularLocation>
    <subcellularLocation>
        <location evidence="1">Nucleus</location>
    </subcellularLocation>
</comment>
<dbReference type="InterPro" id="IPR001841">
    <property type="entry name" value="Znf_RING"/>
</dbReference>
<dbReference type="InterPro" id="IPR045874">
    <property type="entry name" value="LRK10/LRL21-25-like"/>
</dbReference>
<feature type="domain" description="CTCHY-type" evidence="30">
    <location>
        <begin position="1054"/>
        <end position="1117"/>
    </location>
</feature>
<dbReference type="Pfam" id="PF14380">
    <property type="entry name" value="WAK_assoc"/>
    <property type="match status" value="1"/>
</dbReference>
<dbReference type="FunFam" id="3.30.40.10:FF:000208">
    <property type="entry name" value="Zinc finger protein-related isoform 1"/>
    <property type="match status" value="1"/>
</dbReference>
<dbReference type="PROSITE" id="PS51270">
    <property type="entry name" value="ZF_CTCHY"/>
    <property type="match status" value="1"/>
</dbReference>
<dbReference type="InterPro" id="IPR017921">
    <property type="entry name" value="Znf_CTCHY"/>
</dbReference>
<dbReference type="Pfam" id="PF14599">
    <property type="entry name" value="zinc_ribbon_6"/>
    <property type="match status" value="1"/>
</dbReference>
<keyword evidence="14" id="KW-0862">Zinc</keyword>
<dbReference type="PROSITE" id="PS50089">
    <property type="entry name" value="ZF_RING_2"/>
    <property type="match status" value="1"/>
</dbReference>
<keyword evidence="7 26" id="KW-0812">Transmembrane</keyword>
<keyword evidence="18 26" id="KW-0472">Membrane</keyword>
<comment type="subunit">
    <text evidence="22">Binds zinc and iron ions.</text>
</comment>
<evidence type="ECO:0000256" key="23">
    <source>
        <dbReference type="PROSITE-ProRule" id="PRU00601"/>
    </source>
</evidence>
<dbReference type="Proteomes" id="UP001168098">
    <property type="component" value="Unassembled WGS sequence"/>
</dbReference>
<evidence type="ECO:0000259" key="27">
    <source>
        <dbReference type="PROSITE" id="PS50011"/>
    </source>
</evidence>
<keyword evidence="16 26" id="KW-1133">Transmembrane helix</keyword>
<dbReference type="GO" id="GO:0006511">
    <property type="term" value="P:ubiquitin-dependent protein catabolic process"/>
    <property type="evidence" value="ECO:0007669"/>
    <property type="project" value="UniProtKB-ARBA"/>
</dbReference>
<evidence type="ECO:0000256" key="24">
    <source>
        <dbReference type="PROSITE-ProRule" id="PRU10141"/>
    </source>
</evidence>
<evidence type="ECO:0000256" key="3">
    <source>
        <dbReference type="ARBA" id="ARBA00004906"/>
    </source>
</evidence>
<evidence type="ECO:0000259" key="30">
    <source>
        <dbReference type="PROSITE" id="PS51270"/>
    </source>
</evidence>
<dbReference type="Gene3D" id="3.30.40.10">
    <property type="entry name" value="Zinc/RING finger domain, C3HC4 (zinc finger)"/>
    <property type="match status" value="1"/>
</dbReference>
<dbReference type="PROSITE" id="PS50011">
    <property type="entry name" value="PROTEIN_KINASE_DOM"/>
    <property type="match status" value="1"/>
</dbReference>
<dbReference type="EMBL" id="JARBHA010000001">
    <property type="protein sequence ID" value="KAJ9708220.1"/>
    <property type="molecule type" value="Genomic_DNA"/>
</dbReference>
<comment type="function">
    <text evidence="21">Probable E3 ubiquitin-protein ligase that may regulate the response to iron deficiency and thus contributes to iron homeostasis.</text>
</comment>
<protein>
    <submittedName>
        <fullName evidence="31">Uncharacterized protein</fullName>
    </submittedName>
</protein>
<evidence type="ECO:0000256" key="8">
    <source>
        <dbReference type="ARBA" id="ARBA00022723"/>
    </source>
</evidence>
<evidence type="ECO:0000256" key="26">
    <source>
        <dbReference type="SAM" id="Phobius"/>
    </source>
</evidence>
<evidence type="ECO:0000256" key="20">
    <source>
        <dbReference type="ARBA" id="ARBA00023242"/>
    </source>
</evidence>
<dbReference type="FunFam" id="1.20.120.520:FF:000009">
    <property type="entry name" value="Zinc finger protein BRUTUS"/>
    <property type="match status" value="1"/>
</dbReference>
<keyword evidence="20" id="KW-0539">Nucleus</keyword>
<dbReference type="Gene3D" id="1.10.510.10">
    <property type="entry name" value="Transferase(Phosphotransferase) domain 1"/>
    <property type="match status" value="1"/>
</dbReference>
<evidence type="ECO:0000256" key="17">
    <source>
        <dbReference type="ARBA" id="ARBA00023004"/>
    </source>
</evidence>
<evidence type="ECO:0000256" key="7">
    <source>
        <dbReference type="ARBA" id="ARBA00022692"/>
    </source>
</evidence>
<dbReference type="InterPro" id="IPR000719">
    <property type="entry name" value="Prot_kinase_dom"/>
</dbReference>
<keyword evidence="13" id="KW-0833">Ubl conjugation pathway</keyword>
<evidence type="ECO:0000256" key="21">
    <source>
        <dbReference type="ARBA" id="ARBA00053847"/>
    </source>
</evidence>